<dbReference type="GO" id="GO:0016779">
    <property type="term" value="F:nucleotidyltransferase activity"/>
    <property type="evidence" value="ECO:0007669"/>
    <property type="project" value="UniProtKB-KW"/>
</dbReference>
<comment type="cofactor">
    <cofactor evidence="1">
        <name>Mn(2+)</name>
        <dbReference type="ChEBI" id="CHEBI:29035"/>
    </cofactor>
</comment>
<feature type="domain" description="CRESS-DNA virus Rep endonuclease" evidence="18">
    <location>
        <begin position="7"/>
        <end position="97"/>
    </location>
</feature>
<dbReference type="GO" id="GO:0004519">
    <property type="term" value="F:endonuclease activity"/>
    <property type="evidence" value="ECO:0007669"/>
    <property type="project" value="UniProtKB-KW"/>
</dbReference>
<dbReference type="InterPro" id="IPR049912">
    <property type="entry name" value="CRESS_DNA_REP"/>
</dbReference>
<dbReference type="Gene3D" id="3.40.50.300">
    <property type="entry name" value="P-loop containing nucleotide triphosphate hydrolases"/>
    <property type="match status" value="1"/>
</dbReference>
<evidence type="ECO:0000256" key="17">
    <source>
        <dbReference type="ARBA" id="ARBA00049360"/>
    </source>
</evidence>
<keyword evidence="10" id="KW-0255">Endonuclease</keyword>
<dbReference type="GO" id="GO:0003723">
    <property type="term" value="F:RNA binding"/>
    <property type="evidence" value="ECO:0007669"/>
    <property type="project" value="InterPro"/>
</dbReference>
<evidence type="ECO:0000256" key="5">
    <source>
        <dbReference type="ARBA" id="ARBA00022695"/>
    </source>
</evidence>
<keyword evidence="11" id="KW-0378">Hydrolase</keyword>
<dbReference type="InterPro" id="IPR000605">
    <property type="entry name" value="Helicase_SF3_ssDNA/RNA_vir"/>
</dbReference>
<evidence type="ECO:0000256" key="1">
    <source>
        <dbReference type="ARBA" id="ARBA00001936"/>
    </source>
</evidence>
<evidence type="ECO:0000256" key="4">
    <source>
        <dbReference type="ARBA" id="ARBA00022679"/>
    </source>
</evidence>
<evidence type="ECO:0000256" key="3">
    <source>
        <dbReference type="ARBA" id="ARBA00008545"/>
    </source>
</evidence>
<keyword evidence="13" id="KW-0238">DNA-binding</keyword>
<keyword evidence="9" id="KW-0547">Nucleotide-binding</keyword>
<evidence type="ECO:0000256" key="7">
    <source>
        <dbReference type="ARBA" id="ARBA00022722"/>
    </source>
</evidence>
<evidence type="ECO:0000256" key="9">
    <source>
        <dbReference type="ARBA" id="ARBA00022741"/>
    </source>
</evidence>
<accession>A0A9E9C2H6</accession>
<comment type="subcellular location">
    <subcellularLocation>
        <location evidence="2">Host nucleus</location>
    </subcellularLocation>
</comment>
<comment type="catalytic activity">
    <reaction evidence="17">
        <text>ATP + H2O = ADP + phosphate + H(+)</text>
        <dbReference type="Rhea" id="RHEA:13065"/>
        <dbReference type="ChEBI" id="CHEBI:15377"/>
        <dbReference type="ChEBI" id="CHEBI:15378"/>
        <dbReference type="ChEBI" id="CHEBI:30616"/>
        <dbReference type="ChEBI" id="CHEBI:43474"/>
        <dbReference type="ChEBI" id="CHEBI:456216"/>
    </reaction>
</comment>
<dbReference type="GO" id="GO:0016787">
    <property type="term" value="F:hydrolase activity"/>
    <property type="evidence" value="ECO:0007669"/>
    <property type="project" value="UniProtKB-KW"/>
</dbReference>
<keyword evidence="7" id="KW-0540">Nuclease</keyword>
<dbReference type="EMBL" id="OM419064">
    <property type="protein sequence ID" value="WAK78036.1"/>
    <property type="molecule type" value="Genomic_DNA"/>
</dbReference>
<protein>
    <recommendedName>
        <fullName evidence="15">ATP-dependent helicase Rep</fullName>
    </recommendedName>
    <alternativeName>
        <fullName evidence="16">RepP</fullName>
    </alternativeName>
</protein>
<sequence>MSIQKKSFKVSTITFTSYKSEDETIQALHEDGVKWYLFGREICPNTGRSHLQGMANHKKTSRFSSTKKICHIEKCMDPAASITYCKKDGNFVEWGDTPVFDKKVRAVKAKDISTFTEDDFNDQTPRDYLIYKRVQGLQRNALLQNEKVRVTNINYWYYGKTGTGKSTIARTYPDKYYKVMDEDFWDGYTGQKTIVFEDLRDVKWGPKLLNIADHVSIPVKLKGQPPIHLQHDTVVVTSNLSIDQMFCNDYNLAEPLARRFTQIEVKGPSAPSLPLQGQLGKGTMALPNAGSLRPPTGPTSVVAALRPSQKSAPVGVGGFDADDLHFASCNVMEPPPSDYEMCIFCNYMNCLCICIKS</sequence>
<evidence type="ECO:0000256" key="16">
    <source>
        <dbReference type="ARBA" id="ARBA00032243"/>
    </source>
</evidence>
<comment type="similarity">
    <text evidence="3">Belongs to the nanoviruses/circoviruses replication-associated protein family.</text>
</comment>
<evidence type="ECO:0000313" key="19">
    <source>
        <dbReference type="EMBL" id="WAK78036.1"/>
    </source>
</evidence>
<dbReference type="SUPFAM" id="SSF52540">
    <property type="entry name" value="P-loop containing nucleoside triphosphate hydrolases"/>
    <property type="match status" value="1"/>
</dbReference>
<dbReference type="GO" id="GO:0042025">
    <property type="term" value="C:host cell nucleus"/>
    <property type="evidence" value="ECO:0007669"/>
    <property type="project" value="UniProtKB-SubCell"/>
</dbReference>
<dbReference type="GO" id="GO:0003677">
    <property type="term" value="F:DNA binding"/>
    <property type="evidence" value="ECO:0007669"/>
    <property type="project" value="UniProtKB-KW"/>
</dbReference>
<dbReference type="GO" id="GO:0006260">
    <property type="term" value="P:DNA replication"/>
    <property type="evidence" value="ECO:0007669"/>
    <property type="project" value="UniProtKB-KW"/>
</dbReference>
<evidence type="ECO:0000256" key="8">
    <source>
        <dbReference type="ARBA" id="ARBA00022723"/>
    </source>
</evidence>
<evidence type="ECO:0000256" key="11">
    <source>
        <dbReference type="ARBA" id="ARBA00022801"/>
    </source>
</evidence>
<dbReference type="Pfam" id="PF00910">
    <property type="entry name" value="RNA_helicase"/>
    <property type="match status" value="1"/>
</dbReference>
<dbReference type="Proteomes" id="UP001265565">
    <property type="component" value="Segment"/>
</dbReference>
<evidence type="ECO:0000256" key="13">
    <source>
        <dbReference type="ARBA" id="ARBA00023125"/>
    </source>
</evidence>
<keyword evidence="8" id="KW-0479">Metal-binding</keyword>
<keyword evidence="4" id="KW-0808">Transferase</keyword>
<evidence type="ECO:0000259" key="18">
    <source>
        <dbReference type="PROSITE" id="PS52020"/>
    </source>
</evidence>
<evidence type="ECO:0000256" key="6">
    <source>
        <dbReference type="ARBA" id="ARBA00022705"/>
    </source>
</evidence>
<evidence type="ECO:0000256" key="2">
    <source>
        <dbReference type="ARBA" id="ARBA00004147"/>
    </source>
</evidence>
<evidence type="ECO:0000256" key="14">
    <source>
        <dbReference type="ARBA" id="ARBA00023268"/>
    </source>
</evidence>
<dbReference type="InterPro" id="IPR027417">
    <property type="entry name" value="P-loop_NTPase"/>
</dbReference>
<dbReference type="GO" id="GO:0003724">
    <property type="term" value="F:RNA helicase activity"/>
    <property type="evidence" value="ECO:0007669"/>
    <property type="project" value="InterPro"/>
</dbReference>
<keyword evidence="5" id="KW-0548">Nucleotidyltransferase</keyword>
<evidence type="ECO:0000256" key="10">
    <source>
        <dbReference type="ARBA" id="ARBA00022759"/>
    </source>
</evidence>
<keyword evidence="14" id="KW-0511">Multifunctional enzyme</keyword>
<evidence type="ECO:0000256" key="15">
    <source>
        <dbReference type="ARBA" id="ARBA00030754"/>
    </source>
</evidence>
<dbReference type="GO" id="GO:0046872">
    <property type="term" value="F:metal ion binding"/>
    <property type="evidence" value="ECO:0007669"/>
    <property type="project" value="UniProtKB-KW"/>
</dbReference>
<proteinExistence type="inferred from homology"/>
<evidence type="ECO:0000256" key="12">
    <source>
        <dbReference type="ARBA" id="ARBA00023124"/>
    </source>
</evidence>
<dbReference type="Gene3D" id="3.40.1310.20">
    <property type="match status" value="1"/>
</dbReference>
<name>A0A9E9C2H6_9VIRU</name>
<dbReference type="GO" id="GO:0000166">
    <property type="term" value="F:nucleotide binding"/>
    <property type="evidence" value="ECO:0007669"/>
    <property type="project" value="UniProtKB-KW"/>
</dbReference>
<keyword evidence="12" id="KW-0190">Covalent protein-DNA linkage</keyword>
<organism evidence="19">
    <name type="scientific">Miresoil virus 415</name>
    <dbReference type="NCBI Taxonomy" id="2911459"/>
    <lineage>
        <taxon>Viruses</taxon>
        <taxon>Miresoil_virus_gcode6_group</taxon>
    </lineage>
</organism>
<keyword evidence="6" id="KW-0235">DNA replication</keyword>
<dbReference type="PROSITE" id="PS52020">
    <property type="entry name" value="CRESS_DNA_REP"/>
    <property type="match status" value="1"/>
</dbReference>
<reference evidence="19" key="1">
    <citation type="submission" date="2021-12" db="EMBL/GenBank/DDBJ databases">
        <title>Lineage-specific microbe-virus interactions reveal viral roles in promoting carbon loss from peatlands along a natural permafrost thaw gradient.</title>
        <authorList>
            <person name="Trubl G."/>
            <person name="Roux S."/>
            <person name="Borton M.A."/>
            <person name="Varsani A."/>
            <person name="Li Y.-F."/>
            <person name="Sun C."/>
            <person name="Shaffer M."/>
            <person name="Jang H.B."/>
            <person name="Woodcroft B.J."/>
            <person name="Tyson G.W."/>
            <person name="Wrighton K."/>
            <person name="Saleska S."/>
            <person name="Eloe-Fadrosh E.A."/>
            <person name="Sullivan M.B."/>
            <person name="Rich V.I."/>
        </authorList>
    </citation>
    <scope>NUCLEOTIDE SEQUENCE</scope>
</reference>